<feature type="chain" id="PRO_5004127160" evidence="1">
    <location>
        <begin position="23"/>
        <end position="226"/>
    </location>
</feature>
<dbReference type="OrthoDB" id="9918568at2"/>
<evidence type="ECO:0000313" key="3">
    <source>
        <dbReference type="EMBL" id="ENO16509.1"/>
    </source>
</evidence>
<evidence type="ECO:0000313" key="4">
    <source>
        <dbReference type="Proteomes" id="UP000013165"/>
    </source>
</evidence>
<keyword evidence="4" id="KW-1185">Reference proteome</keyword>
<dbReference type="AlphaFoldDB" id="N6W898"/>
<protein>
    <submittedName>
        <fullName evidence="3">PEP-CTERM sorting domain-containing protein</fullName>
    </submittedName>
</protein>
<comment type="caution">
    <text evidence="3">The sequence shown here is derived from an EMBL/GenBank/DDBJ whole genome shotgun (WGS) entry which is preliminary data.</text>
</comment>
<evidence type="ECO:0000256" key="1">
    <source>
        <dbReference type="SAM" id="SignalP"/>
    </source>
</evidence>
<dbReference type="Proteomes" id="UP000013165">
    <property type="component" value="Unassembled WGS sequence"/>
</dbReference>
<sequence>MRGSRSLALGALLCLTVSTAQAGIIDFTDALWQSNLSGDTSSSKTRTIEGIDVTITAIGGQGTLTFTDFDGSDDAPCGTILACDTDGAGNGDDEVTFGVGGMNNVERILVTFSQALDVTNLHFFDLFPSTANSGDSQTEKAQWVVNGTSVGQVLDGYLNSGYAETGNLGYTDVTSIVFFADTARIASPRNTDFAVAGISFASVPEPATLGLLGLGLAGLILRRKAS</sequence>
<feature type="signal peptide" evidence="1">
    <location>
        <begin position="1"/>
        <end position="22"/>
    </location>
</feature>
<evidence type="ECO:0000259" key="2">
    <source>
        <dbReference type="Pfam" id="PF07589"/>
    </source>
</evidence>
<keyword evidence="1" id="KW-0732">Signal</keyword>
<accession>N6W898</accession>
<dbReference type="Pfam" id="PF07589">
    <property type="entry name" value="PEP-CTERM"/>
    <property type="match status" value="1"/>
</dbReference>
<dbReference type="NCBIfam" id="TIGR02595">
    <property type="entry name" value="PEP_CTERM"/>
    <property type="match status" value="1"/>
</dbReference>
<proteinExistence type="predicted"/>
<reference evidence="3 4" key="1">
    <citation type="journal article" date="2013" name="Genome Announc.">
        <title>Genome Sequence of the Polycyclic Aromatic Hydrocarbon-Degrading Bacterium Strain Marinobacter nanhaiticus D15-8WT.</title>
        <authorList>
            <person name="Cui Z."/>
            <person name="Gao W."/>
            <person name="Li Q."/>
            <person name="Xu G."/>
            <person name="Zheng L."/>
        </authorList>
    </citation>
    <scope>NUCLEOTIDE SEQUENCE [LARGE SCALE GENOMIC DNA]</scope>
    <source>
        <strain evidence="3 4">D15-8W</strain>
    </source>
</reference>
<organism evidence="3 4">
    <name type="scientific">Marinobacter nanhaiticus D15-8W</name>
    <dbReference type="NCBI Taxonomy" id="626887"/>
    <lineage>
        <taxon>Bacteria</taxon>
        <taxon>Pseudomonadati</taxon>
        <taxon>Pseudomonadota</taxon>
        <taxon>Gammaproteobacteria</taxon>
        <taxon>Pseudomonadales</taxon>
        <taxon>Marinobacteraceae</taxon>
        <taxon>Marinobacter</taxon>
    </lineage>
</organism>
<dbReference type="HOGENOM" id="CLU_1223526_0_0_6"/>
<name>N6W898_9GAMM</name>
<dbReference type="EMBL" id="APLQ01000010">
    <property type="protein sequence ID" value="ENO16509.1"/>
    <property type="molecule type" value="Genomic_DNA"/>
</dbReference>
<dbReference type="PATRIC" id="fig|626887.3.peg.440"/>
<dbReference type="eggNOG" id="ENOG5033XDX">
    <property type="taxonomic scope" value="Bacteria"/>
</dbReference>
<gene>
    <name evidence="3" type="ORF">J057_02325</name>
</gene>
<dbReference type="RefSeq" id="WP_004583019.1">
    <property type="nucleotide sequence ID" value="NZ_AP028878.1"/>
</dbReference>
<dbReference type="InterPro" id="IPR013424">
    <property type="entry name" value="Ice-binding_C"/>
</dbReference>
<feature type="domain" description="Ice-binding protein C-terminal" evidence="2">
    <location>
        <begin position="202"/>
        <end position="224"/>
    </location>
</feature>